<name>A0AB37HIU1_MAMSC</name>
<dbReference type="RefSeq" id="WP_204178147.1">
    <property type="nucleotide sequence ID" value="NZ_CP069389.1"/>
</dbReference>
<dbReference type="NCBIfam" id="TIGR01603">
    <property type="entry name" value="maj_tail_phi13"/>
    <property type="match status" value="1"/>
</dbReference>
<gene>
    <name evidence="1" type="ORF">JRU67_11795</name>
</gene>
<organism evidence="1 2">
    <name type="scientific">Mammaliicoccus sciuri</name>
    <name type="common">Staphylococcus sciuri</name>
    <dbReference type="NCBI Taxonomy" id="1296"/>
    <lineage>
        <taxon>Bacteria</taxon>
        <taxon>Bacillati</taxon>
        <taxon>Bacillota</taxon>
        <taxon>Bacilli</taxon>
        <taxon>Bacillales</taxon>
        <taxon>Staphylococcaceae</taxon>
        <taxon>Mammaliicoccus</taxon>
    </lineage>
</organism>
<dbReference type="InterPro" id="IPR006724">
    <property type="entry name" value="Phage_TTP"/>
</dbReference>
<dbReference type="Pfam" id="PF04630">
    <property type="entry name" value="Phage_TTP_1"/>
    <property type="match status" value="1"/>
</dbReference>
<protein>
    <submittedName>
        <fullName evidence="1">Phage tail protein</fullName>
    </submittedName>
</protein>
<evidence type="ECO:0000313" key="2">
    <source>
        <dbReference type="Proteomes" id="UP000640299"/>
    </source>
</evidence>
<sequence length="207" mass="22698">MPETKNGSALAGFKRLHVGVFDSTGEKIETKYVWEDEKGGTVNLNITGLTPELVDMWASNKRVWMKKQGTGEVKSDMDLFNIPTDHLDKILGRDKDENGTSWVGEDTRAPYVAIIGESSNAITGDPIYCALVKGTLGLESIETKTKEQNEEAPEPTKLAGDWMNRTIDGKSRVYGYHEGETGADKFMKLVFPGYEEGSGSEGEEGSP</sequence>
<evidence type="ECO:0000313" key="1">
    <source>
        <dbReference type="EMBL" id="QRN90725.1"/>
    </source>
</evidence>
<proteinExistence type="predicted"/>
<dbReference type="InterPro" id="IPR006490">
    <property type="entry name" value="Maj_tail_phi13"/>
</dbReference>
<dbReference type="Proteomes" id="UP000640299">
    <property type="component" value="Chromosome"/>
</dbReference>
<reference evidence="1" key="1">
    <citation type="submission" date="2021-02" db="EMBL/GenBank/DDBJ databases">
        <title>cfr and optrA-positive Staphylococcus spp.</title>
        <authorList>
            <person name="Chen L."/>
        </authorList>
    </citation>
    <scope>NUCLEOTIDE SEQUENCE</scope>
    <source>
        <strain evidence="1">GDQ20D70P</strain>
    </source>
</reference>
<dbReference type="EMBL" id="CP069389">
    <property type="protein sequence ID" value="QRN90725.1"/>
    <property type="molecule type" value="Genomic_DNA"/>
</dbReference>
<dbReference type="AlphaFoldDB" id="A0AB37HIU1"/>
<accession>A0AB37HIU1</accession>